<comment type="subunit">
    <text evidence="5">Component of a cohesin-like complex composed of ScpA, ScpB and the Smc homodimer, in which ScpA and ScpB bind to the head domain of Smc. The presence of the three proteins is required for the association of the complex with DNA.</text>
</comment>
<keyword evidence="5" id="KW-0963">Cytoplasm</keyword>
<evidence type="ECO:0000313" key="7">
    <source>
        <dbReference type="Proteomes" id="UP000215144"/>
    </source>
</evidence>
<dbReference type="GO" id="GO:0051301">
    <property type="term" value="P:cell division"/>
    <property type="evidence" value="ECO:0007669"/>
    <property type="project" value="UniProtKB-KW"/>
</dbReference>
<keyword evidence="2 5" id="KW-0159">Chromosome partition</keyword>
<dbReference type="GO" id="GO:0007059">
    <property type="term" value="P:chromosome segregation"/>
    <property type="evidence" value="ECO:0007669"/>
    <property type="project" value="UniProtKB-UniRule"/>
</dbReference>
<dbReference type="EMBL" id="LT906454">
    <property type="protein sequence ID" value="SNV45474.1"/>
    <property type="molecule type" value="Genomic_DNA"/>
</dbReference>
<dbReference type="Pfam" id="PF02616">
    <property type="entry name" value="SMC_ScpA"/>
    <property type="match status" value="1"/>
</dbReference>
<evidence type="ECO:0000256" key="4">
    <source>
        <dbReference type="ARBA" id="ARBA00044777"/>
    </source>
</evidence>
<dbReference type="AlphaFoldDB" id="A0A239XHI9"/>
<evidence type="ECO:0000313" key="6">
    <source>
        <dbReference type="EMBL" id="SNV45474.1"/>
    </source>
</evidence>
<reference evidence="6 7" key="1">
    <citation type="submission" date="2017-06" db="EMBL/GenBank/DDBJ databases">
        <authorList>
            <consortium name="Pathogen Informatics"/>
        </authorList>
    </citation>
    <scope>NUCLEOTIDE SEQUENCE [LARGE SCALE GENOMIC DNA]</scope>
    <source>
        <strain evidence="6 7">NCTC11291</strain>
    </source>
</reference>
<keyword evidence="3 5" id="KW-0131">Cell cycle</keyword>
<name>A0A239XHI9_STRAI</name>
<dbReference type="Proteomes" id="UP000215144">
    <property type="component" value="Chromosome 1"/>
</dbReference>
<comment type="function">
    <text evidence="5">Participates in chromosomal partition during cell division. May act via the formation of a condensin-like complex containing Smc and ScpB that pull DNA away from mid-cell into both cell halves.</text>
</comment>
<dbReference type="NCBIfam" id="NF000993">
    <property type="entry name" value="PRK00104.1-2"/>
    <property type="match status" value="1"/>
</dbReference>
<comment type="subcellular location">
    <subcellularLocation>
        <location evidence="5">Cytoplasm</location>
    </subcellularLocation>
    <text evidence="5">Associated with two foci at the outer edges of the nucleoid region in young cells, and at four foci within both cell halves in older cells.</text>
</comment>
<keyword evidence="1 5" id="KW-0132">Cell division</keyword>
<evidence type="ECO:0000256" key="5">
    <source>
        <dbReference type="HAMAP-Rule" id="MF_01805"/>
    </source>
</evidence>
<dbReference type="HAMAP" id="MF_01805">
    <property type="entry name" value="ScpA"/>
    <property type="match status" value="1"/>
</dbReference>
<accession>A0A239XHI9</accession>
<organism evidence="6 7">
    <name type="scientific">Streptococcus acidominimus</name>
    <dbReference type="NCBI Taxonomy" id="1326"/>
    <lineage>
        <taxon>Bacteria</taxon>
        <taxon>Bacillati</taxon>
        <taxon>Bacillota</taxon>
        <taxon>Bacilli</taxon>
        <taxon>Lactobacillales</taxon>
        <taxon>Streptococcaceae</taxon>
        <taxon>Streptococcus</taxon>
    </lineage>
</organism>
<dbReference type="GO" id="GO:0006260">
    <property type="term" value="P:DNA replication"/>
    <property type="evidence" value="ECO:0007669"/>
    <property type="project" value="UniProtKB-UniRule"/>
</dbReference>
<dbReference type="GO" id="GO:0005737">
    <property type="term" value="C:cytoplasm"/>
    <property type="evidence" value="ECO:0007669"/>
    <property type="project" value="UniProtKB-SubCell"/>
</dbReference>
<sequence>MDIKIKDFEGPLDLLLHLVSKYEVDIYDVPLVDVIEQYLAYLATLQAMRLEVAGEYMVMASQLMLIKSRRLLPTVVEEAPSEDDLEMALLSQLEEYKQFKALGEVMGQQHQDRARLFSKSKTEFVSEDIQLNHDKTTLDLYLAFSKVMSQKQIVFNQEHTTITADDYRIEDMMHFVEKQLLPDQPKPLSQLFEKSESKEQMITIFLAVLELVKRQLLSVQQDHNFSDVTLVREVS</sequence>
<evidence type="ECO:0000256" key="2">
    <source>
        <dbReference type="ARBA" id="ARBA00022829"/>
    </source>
</evidence>
<evidence type="ECO:0000256" key="3">
    <source>
        <dbReference type="ARBA" id="ARBA00023306"/>
    </source>
</evidence>
<dbReference type="PANTHER" id="PTHR33969:SF2">
    <property type="entry name" value="SEGREGATION AND CONDENSATION PROTEIN A"/>
    <property type="match status" value="1"/>
</dbReference>
<dbReference type="KEGG" id="saco:SAME_02025"/>
<dbReference type="RefSeq" id="WP_095123482.1">
    <property type="nucleotide sequence ID" value="NZ_LT906454.1"/>
</dbReference>
<gene>
    <name evidence="5 6" type="primary">scpA</name>
    <name evidence="6" type="ORF">SAMEA4504048_02025</name>
</gene>
<dbReference type="OrthoDB" id="9811016at2"/>
<evidence type="ECO:0000256" key="1">
    <source>
        <dbReference type="ARBA" id="ARBA00022618"/>
    </source>
</evidence>
<dbReference type="InterPro" id="IPR003768">
    <property type="entry name" value="ScpA"/>
</dbReference>
<dbReference type="PANTHER" id="PTHR33969">
    <property type="entry name" value="SEGREGATION AND CONDENSATION PROTEIN A"/>
    <property type="match status" value="1"/>
</dbReference>
<protein>
    <recommendedName>
        <fullName evidence="4 5">Segregation and condensation protein A</fullName>
    </recommendedName>
</protein>
<comment type="similarity">
    <text evidence="5">Belongs to the ScpA family.</text>
</comment>
<dbReference type="Gene3D" id="6.10.250.2410">
    <property type="match status" value="1"/>
</dbReference>
<proteinExistence type="inferred from homology"/>